<name>A0AAW0PAZ9_9GOBI</name>
<evidence type="ECO:0000313" key="2">
    <source>
        <dbReference type="EMBL" id="KAK7919281.1"/>
    </source>
</evidence>
<feature type="region of interest" description="Disordered" evidence="1">
    <location>
        <begin position="52"/>
        <end position="76"/>
    </location>
</feature>
<reference evidence="3" key="1">
    <citation type="submission" date="2024-04" db="EMBL/GenBank/DDBJ databases">
        <title>Salinicola lusitanus LLJ914,a marine bacterium isolated from the Okinawa Trough.</title>
        <authorList>
            <person name="Li J."/>
        </authorList>
    </citation>
    <scope>NUCLEOTIDE SEQUENCE [LARGE SCALE GENOMIC DNA]</scope>
</reference>
<keyword evidence="3" id="KW-1185">Reference proteome</keyword>
<feature type="compositionally biased region" description="Low complexity" evidence="1">
    <location>
        <begin position="55"/>
        <end position="66"/>
    </location>
</feature>
<dbReference type="EMBL" id="JBBPFD010000007">
    <property type="protein sequence ID" value="KAK7919281.1"/>
    <property type="molecule type" value="Genomic_DNA"/>
</dbReference>
<gene>
    <name evidence="2" type="ORF">WMY93_010565</name>
</gene>
<proteinExistence type="predicted"/>
<dbReference type="Proteomes" id="UP001460270">
    <property type="component" value="Unassembled WGS sequence"/>
</dbReference>
<evidence type="ECO:0000313" key="3">
    <source>
        <dbReference type="Proteomes" id="UP001460270"/>
    </source>
</evidence>
<sequence>MSRNTSTDGLNAPGTTCLLMCLLGYYGDGANSSRGSCKKSPVELVDVLSCGADVSESSTSISQSTSGRRQDGEGDACAKRAICCRLERNDSRESTGRLSGNTARAVKLNHLKFTPDKVK</sequence>
<protein>
    <submittedName>
        <fullName evidence="2">Uncharacterized protein</fullName>
    </submittedName>
</protein>
<evidence type="ECO:0000256" key="1">
    <source>
        <dbReference type="SAM" id="MobiDB-lite"/>
    </source>
</evidence>
<organism evidence="2 3">
    <name type="scientific">Mugilogobius chulae</name>
    <name type="common">yellowstripe goby</name>
    <dbReference type="NCBI Taxonomy" id="88201"/>
    <lineage>
        <taxon>Eukaryota</taxon>
        <taxon>Metazoa</taxon>
        <taxon>Chordata</taxon>
        <taxon>Craniata</taxon>
        <taxon>Vertebrata</taxon>
        <taxon>Euteleostomi</taxon>
        <taxon>Actinopterygii</taxon>
        <taxon>Neopterygii</taxon>
        <taxon>Teleostei</taxon>
        <taxon>Neoteleostei</taxon>
        <taxon>Acanthomorphata</taxon>
        <taxon>Gobiaria</taxon>
        <taxon>Gobiiformes</taxon>
        <taxon>Gobioidei</taxon>
        <taxon>Gobiidae</taxon>
        <taxon>Gobionellinae</taxon>
        <taxon>Mugilogobius</taxon>
    </lineage>
</organism>
<dbReference type="AlphaFoldDB" id="A0AAW0PAZ9"/>
<accession>A0AAW0PAZ9</accession>
<comment type="caution">
    <text evidence="2">The sequence shown here is derived from an EMBL/GenBank/DDBJ whole genome shotgun (WGS) entry which is preliminary data.</text>
</comment>